<reference evidence="1 2" key="1">
    <citation type="submission" date="2021-06" db="EMBL/GenBank/DDBJ databases">
        <title>Caerostris extrusa draft genome.</title>
        <authorList>
            <person name="Kono N."/>
            <person name="Arakawa K."/>
        </authorList>
    </citation>
    <scope>NUCLEOTIDE SEQUENCE [LARGE SCALE GENOMIC DNA]</scope>
</reference>
<organism evidence="1 2">
    <name type="scientific">Caerostris extrusa</name>
    <name type="common">Bark spider</name>
    <name type="synonym">Caerostris bankana</name>
    <dbReference type="NCBI Taxonomy" id="172846"/>
    <lineage>
        <taxon>Eukaryota</taxon>
        <taxon>Metazoa</taxon>
        <taxon>Ecdysozoa</taxon>
        <taxon>Arthropoda</taxon>
        <taxon>Chelicerata</taxon>
        <taxon>Arachnida</taxon>
        <taxon>Araneae</taxon>
        <taxon>Araneomorphae</taxon>
        <taxon>Entelegynae</taxon>
        <taxon>Araneoidea</taxon>
        <taxon>Araneidae</taxon>
        <taxon>Caerostris</taxon>
    </lineage>
</organism>
<gene>
    <name evidence="1" type="ORF">CEXT_259381</name>
</gene>
<proteinExistence type="predicted"/>
<protein>
    <submittedName>
        <fullName evidence="1">Uncharacterized protein</fullName>
    </submittedName>
</protein>
<sequence>MIDVVEMDITLRGIEKGRRKKNEILPVPPIKVWKETTCLAWVVYPPKGKEEKNEILPVHTPSKVGMERLGLARVGYPQKDMEDGILKILLM</sequence>
<accession>A0AAV4M4Z7</accession>
<dbReference type="EMBL" id="BPLR01019378">
    <property type="protein sequence ID" value="GIX67146.1"/>
    <property type="molecule type" value="Genomic_DNA"/>
</dbReference>
<comment type="caution">
    <text evidence="1">The sequence shown here is derived from an EMBL/GenBank/DDBJ whole genome shotgun (WGS) entry which is preliminary data.</text>
</comment>
<dbReference type="AlphaFoldDB" id="A0AAV4M4Z7"/>
<dbReference type="Proteomes" id="UP001054945">
    <property type="component" value="Unassembled WGS sequence"/>
</dbReference>
<keyword evidence="2" id="KW-1185">Reference proteome</keyword>
<name>A0AAV4M4Z7_CAEEX</name>
<evidence type="ECO:0000313" key="2">
    <source>
        <dbReference type="Proteomes" id="UP001054945"/>
    </source>
</evidence>
<evidence type="ECO:0000313" key="1">
    <source>
        <dbReference type="EMBL" id="GIX67146.1"/>
    </source>
</evidence>